<protein>
    <submittedName>
        <fullName evidence="3">Glycine betaine/proline transport system substrate-binding protein</fullName>
    </submittedName>
</protein>
<accession>A0A1I3ETK4</accession>
<dbReference type="Gene3D" id="3.40.190.100">
    <property type="entry name" value="Glycine betaine-binding periplasmic protein, domain 2"/>
    <property type="match status" value="1"/>
</dbReference>
<dbReference type="Gene3D" id="3.40.190.10">
    <property type="entry name" value="Periplasmic binding protein-like II"/>
    <property type="match status" value="1"/>
</dbReference>
<evidence type="ECO:0000259" key="2">
    <source>
        <dbReference type="Pfam" id="PF04069"/>
    </source>
</evidence>
<name>A0A1I3ETK4_9ACTN</name>
<dbReference type="OrthoDB" id="7805658at2"/>
<feature type="signal peptide" evidence="1">
    <location>
        <begin position="1"/>
        <end position="22"/>
    </location>
</feature>
<dbReference type="InterPro" id="IPR007210">
    <property type="entry name" value="ABC_Gly_betaine_transp_sub-bd"/>
</dbReference>
<dbReference type="SUPFAM" id="SSF53850">
    <property type="entry name" value="Periplasmic binding protein-like II"/>
    <property type="match status" value="1"/>
</dbReference>
<dbReference type="STRING" id="1005945.SAMN05216561_10461"/>
<dbReference type="CDD" id="cd13643">
    <property type="entry name" value="PBP2_BCP_2"/>
    <property type="match status" value="1"/>
</dbReference>
<gene>
    <name evidence="3" type="ORF">SAMN05216561_10461</name>
</gene>
<dbReference type="PROSITE" id="PS51257">
    <property type="entry name" value="PROKAR_LIPOPROTEIN"/>
    <property type="match status" value="1"/>
</dbReference>
<dbReference type="GO" id="GO:0043190">
    <property type="term" value="C:ATP-binding cassette (ABC) transporter complex"/>
    <property type="evidence" value="ECO:0007669"/>
    <property type="project" value="InterPro"/>
</dbReference>
<feature type="chain" id="PRO_5038894144" evidence="1">
    <location>
        <begin position="23"/>
        <end position="327"/>
    </location>
</feature>
<dbReference type="GO" id="GO:0022857">
    <property type="term" value="F:transmembrane transporter activity"/>
    <property type="evidence" value="ECO:0007669"/>
    <property type="project" value="InterPro"/>
</dbReference>
<dbReference type="EMBL" id="FOQG01000004">
    <property type="protein sequence ID" value="SFI02294.1"/>
    <property type="molecule type" value="Genomic_DNA"/>
</dbReference>
<proteinExistence type="predicted"/>
<reference evidence="3 4" key="1">
    <citation type="submission" date="2016-10" db="EMBL/GenBank/DDBJ databases">
        <authorList>
            <person name="de Groot N.N."/>
        </authorList>
    </citation>
    <scope>NUCLEOTIDE SEQUENCE [LARGE SCALE GENOMIC DNA]</scope>
    <source>
        <strain evidence="3 4">CGMCC 1.11156</strain>
    </source>
</reference>
<keyword evidence="1" id="KW-0732">Signal</keyword>
<evidence type="ECO:0000313" key="3">
    <source>
        <dbReference type="EMBL" id="SFI02294.1"/>
    </source>
</evidence>
<sequence>MKLRKASAITGSLATLPLVLSACGGGDIAAEEKENESQVAAAGDCGELNMAVNPWVGFAADAYVVGHLAETELGCTVNYKDLKEEVSWQGFGTGEVDVVIEDWGHPDLEKLYFEDQGGDGSAVEMGPTGNVGIIGWYVAPWMAEEYPDITDWENLNDYADMFETPESGGKGQFLGADPSYVQFDEAIVANLGLDFQVVFSGSEAASIAAFEKAEANKTPLIGYFYEPQWFMSEVPLVKVNLPEFTDGCQDVAQDVACDYPETQLQKIVATEFAESGSPAVDLVSNFQWTNDDQNLVAKYISVDGMSAEEAAATWVEENPDKVEAWMS</sequence>
<dbReference type="RefSeq" id="WP_091111355.1">
    <property type="nucleotide sequence ID" value="NZ_BKAF01000019.1"/>
</dbReference>
<keyword evidence="4" id="KW-1185">Reference proteome</keyword>
<dbReference type="AlphaFoldDB" id="A0A1I3ETK4"/>
<evidence type="ECO:0000313" key="4">
    <source>
        <dbReference type="Proteomes" id="UP000198649"/>
    </source>
</evidence>
<dbReference type="Proteomes" id="UP000198649">
    <property type="component" value="Unassembled WGS sequence"/>
</dbReference>
<organism evidence="3 4">
    <name type="scientific">Nocardioides psychrotolerans</name>
    <dbReference type="NCBI Taxonomy" id="1005945"/>
    <lineage>
        <taxon>Bacteria</taxon>
        <taxon>Bacillati</taxon>
        <taxon>Actinomycetota</taxon>
        <taxon>Actinomycetes</taxon>
        <taxon>Propionibacteriales</taxon>
        <taxon>Nocardioidaceae</taxon>
        <taxon>Nocardioides</taxon>
    </lineage>
</organism>
<evidence type="ECO:0000256" key="1">
    <source>
        <dbReference type="SAM" id="SignalP"/>
    </source>
</evidence>
<dbReference type="Pfam" id="PF04069">
    <property type="entry name" value="OpuAC"/>
    <property type="match status" value="1"/>
</dbReference>
<feature type="domain" description="ABC-type glycine betaine transport system substrate-binding" evidence="2">
    <location>
        <begin position="47"/>
        <end position="317"/>
    </location>
</feature>